<protein>
    <submittedName>
        <fullName evidence="2">Uncharacterized protein</fullName>
    </submittedName>
</protein>
<evidence type="ECO:0000313" key="2">
    <source>
        <dbReference type="EMBL" id="MBB4911006.1"/>
    </source>
</evidence>
<keyword evidence="1" id="KW-1133">Transmembrane helix</keyword>
<evidence type="ECO:0000313" key="3">
    <source>
        <dbReference type="Proteomes" id="UP000520767"/>
    </source>
</evidence>
<keyword evidence="3" id="KW-1185">Reference proteome</keyword>
<sequence>MYDEPADRHRIAMDIRAEAFAALSVTRDNQVEITSVRQLRVLEEAAKRILDMRLEDETVNDLARSMLDRVAFARRWTWVDVPVAAALAVVALATGVGAAVLGGTGGNIVLAVIGGIVGSVLLGIVVIRYRRENWRIRAERIAPMIWHHGV</sequence>
<gene>
    <name evidence="2" type="ORF">FHR82_007265</name>
</gene>
<keyword evidence="1" id="KW-0812">Transmembrane</keyword>
<feature type="transmembrane region" description="Helical" evidence="1">
    <location>
        <begin position="108"/>
        <end position="127"/>
    </location>
</feature>
<organism evidence="2 3">
    <name type="scientific">Actinophytocola algeriensis</name>
    <dbReference type="NCBI Taxonomy" id="1768010"/>
    <lineage>
        <taxon>Bacteria</taxon>
        <taxon>Bacillati</taxon>
        <taxon>Actinomycetota</taxon>
        <taxon>Actinomycetes</taxon>
        <taxon>Pseudonocardiales</taxon>
        <taxon>Pseudonocardiaceae</taxon>
    </lineage>
</organism>
<name>A0A7W7QD97_9PSEU</name>
<comment type="caution">
    <text evidence="2">The sequence shown here is derived from an EMBL/GenBank/DDBJ whole genome shotgun (WGS) entry which is preliminary data.</text>
</comment>
<dbReference type="RefSeq" id="WP_184815007.1">
    <property type="nucleotide sequence ID" value="NZ_JACHJQ010000008.1"/>
</dbReference>
<reference evidence="2 3" key="1">
    <citation type="submission" date="2020-08" db="EMBL/GenBank/DDBJ databases">
        <title>Genomic Encyclopedia of Type Strains, Phase III (KMG-III): the genomes of soil and plant-associated and newly described type strains.</title>
        <authorList>
            <person name="Whitman W."/>
        </authorList>
    </citation>
    <scope>NUCLEOTIDE SEQUENCE [LARGE SCALE GENOMIC DNA]</scope>
    <source>
        <strain evidence="2 3">CECT 8960</strain>
    </source>
</reference>
<dbReference type="AlphaFoldDB" id="A0A7W7QD97"/>
<dbReference type="EMBL" id="JACHJQ010000008">
    <property type="protein sequence ID" value="MBB4911006.1"/>
    <property type="molecule type" value="Genomic_DNA"/>
</dbReference>
<feature type="transmembrane region" description="Helical" evidence="1">
    <location>
        <begin position="76"/>
        <end position="102"/>
    </location>
</feature>
<dbReference type="Proteomes" id="UP000520767">
    <property type="component" value="Unassembled WGS sequence"/>
</dbReference>
<keyword evidence="1" id="KW-0472">Membrane</keyword>
<proteinExistence type="predicted"/>
<evidence type="ECO:0000256" key="1">
    <source>
        <dbReference type="SAM" id="Phobius"/>
    </source>
</evidence>
<accession>A0A7W7QD97</accession>